<gene>
    <name evidence="2" type="ORF">AGR4C_Cc100120</name>
</gene>
<feature type="chain" id="PRO_5010527385" evidence="1">
    <location>
        <begin position="25"/>
        <end position="143"/>
    </location>
</feature>
<feature type="signal peptide" evidence="1">
    <location>
        <begin position="1"/>
        <end position="24"/>
    </location>
</feature>
<evidence type="ECO:0000313" key="2">
    <source>
        <dbReference type="EMBL" id="CUX09073.1"/>
    </source>
</evidence>
<dbReference type="RefSeq" id="WP_003507905.1">
    <property type="nucleotide sequence ID" value="NZ_LT009730.1"/>
</dbReference>
<protein>
    <submittedName>
        <fullName evidence="2">Uncharacterized protein</fullName>
    </submittedName>
</protein>
<evidence type="ECO:0000313" key="3">
    <source>
        <dbReference type="Proteomes" id="UP000191897"/>
    </source>
</evidence>
<sequence>MIRNERLCLFFACALLFLSATRMGFTDDRSNKEIKIGFAVLLHDADPIAGTALCKIGQTCRLLKQEEPKLIVDLKIDHQNDRLVSEMQVDCERDCSLATGRSVMTLQNQKELDLFADETGILVPLVSRPRKTIGKILLVYPDT</sequence>
<organism evidence="2 3">
    <name type="scientific">Agrobacterium tumefaciens str. Kerr 14</name>
    <dbReference type="NCBI Taxonomy" id="1183424"/>
    <lineage>
        <taxon>Bacteria</taxon>
        <taxon>Pseudomonadati</taxon>
        <taxon>Pseudomonadota</taxon>
        <taxon>Alphaproteobacteria</taxon>
        <taxon>Hyphomicrobiales</taxon>
        <taxon>Rhizobiaceae</taxon>
        <taxon>Rhizobium/Agrobacterium group</taxon>
        <taxon>Agrobacterium</taxon>
        <taxon>Agrobacterium tumefaciens complex</taxon>
    </lineage>
</organism>
<reference evidence="2 3" key="1">
    <citation type="submission" date="2016-01" db="EMBL/GenBank/DDBJ databases">
        <authorList>
            <person name="Oliw E.H."/>
        </authorList>
    </citation>
    <scope>NUCLEOTIDE SEQUENCE [LARGE SCALE GENOMIC DNA]</scope>
    <source>
        <strain evidence="2 3">Kerr 14</strain>
    </source>
</reference>
<dbReference type="GeneID" id="97364612"/>
<dbReference type="AlphaFoldDB" id="A0A1S7NMB7"/>
<accession>A0A1S7NMB7</accession>
<keyword evidence="1" id="KW-0732">Signal</keyword>
<name>A0A1S7NMB7_AGRTU</name>
<dbReference type="EMBL" id="FBWC01000002">
    <property type="protein sequence ID" value="CUX09073.1"/>
    <property type="molecule type" value="Genomic_DNA"/>
</dbReference>
<dbReference type="Proteomes" id="UP000191897">
    <property type="component" value="Unassembled WGS sequence"/>
</dbReference>
<evidence type="ECO:0000256" key="1">
    <source>
        <dbReference type="SAM" id="SignalP"/>
    </source>
</evidence>
<proteinExistence type="predicted"/>